<dbReference type="Proteomes" id="UP000254848">
    <property type="component" value="Unassembled WGS sequence"/>
</dbReference>
<evidence type="ECO:0000313" key="10">
    <source>
        <dbReference type="Proteomes" id="UP000254848"/>
    </source>
</evidence>
<dbReference type="AlphaFoldDB" id="A0A370QEG2"/>
<dbReference type="InterPro" id="IPR016514">
    <property type="entry name" value="EcpA"/>
</dbReference>
<evidence type="ECO:0000256" key="5">
    <source>
        <dbReference type="ARBA" id="ARBA00023263"/>
    </source>
</evidence>
<evidence type="ECO:0000256" key="6">
    <source>
        <dbReference type="ARBA" id="ARBA00026091"/>
    </source>
</evidence>
<comment type="caution">
    <text evidence="9">The sequence shown here is derived from an EMBL/GenBank/DDBJ whole genome shotgun (WGS) entry which is preliminary data.</text>
</comment>
<sequence length="192" mass="19936">MKKLVLAVCAAAFVCSNALADDITASATATWDATATKDTKSALVVTPLKSLTFQYAEGIEAFNTQVGAFDVTIQGQSGATDFVLTSQLVSNTLTRSNDASTLDVGVAWNGSALSKSTPTTMIDVQNNISAGLDALAVSSAYAGTERSSAQGNFTFSIDSATADGTTPSEFKDLTDGYWSGDVKVQFTAVWTV</sequence>
<evidence type="ECO:0000313" key="9">
    <source>
        <dbReference type="EMBL" id="RDK86756.1"/>
    </source>
</evidence>
<comment type="subunit">
    <text evidence="6">Self-associates. Forms filaments. Interacts with EcpD.</text>
</comment>
<organism evidence="9 10">
    <name type="scientific">Enterobacillus tribolii</name>
    <dbReference type="NCBI Taxonomy" id="1487935"/>
    <lineage>
        <taxon>Bacteria</taxon>
        <taxon>Pseudomonadati</taxon>
        <taxon>Pseudomonadota</taxon>
        <taxon>Gammaproteobacteria</taxon>
        <taxon>Enterobacterales</taxon>
        <taxon>Hafniaceae</taxon>
        <taxon>Enterobacillus</taxon>
    </lineage>
</organism>
<dbReference type="OrthoDB" id="6556380at2"/>
<feature type="signal peptide" evidence="8">
    <location>
        <begin position="1"/>
        <end position="20"/>
    </location>
</feature>
<feature type="chain" id="PRO_5016951938" description="Common pilus major fimbrillin subunit EcpA" evidence="8">
    <location>
        <begin position="21"/>
        <end position="192"/>
    </location>
</feature>
<dbReference type="Pfam" id="PF16449">
    <property type="entry name" value="MatB"/>
    <property type="match status" value="1"/>
</dbReference>
<evidence type="ECO:0000256" key="8">
    <source>
        <dbReference type="SAM" id="SignalP"/>
    </source>
</evidence>
<keyword evidence="4 8" id="KW-0732">Signal</keyword>
<reference evidence="9 10" key="1">
    <citation type="submission" date="2018-07" db="EMBL/GenBank/DDBJ databases">
        <title>Genomic Encyclopedia of Type Strains, Phase IV (KMG-IV): sequencing the most valuable type-strain genomes for metagenomic binning, comparative biology and taxonomic classification.</title>
        <authorList>
            <person name="Goeker M."/>
        </authorList>
    </citation>
    <scope>NUCLEOTIDE SEQUENCE [LARGE SCALE GENOMIC DNA]</scope>
    <source>
        <strain evidence="9 10">DSM 103736</strain>
    </source>
</reference>
<evidence type="ECO:0000256" key="7">
    <source>
        <dbReference type="ARBA" id="ARBA00031192"/>
    </source>
</evidence>
<evidence type="ECO:0000256" key="3">
    <source>
        <dbReference type="ARBA" id="ARBA00014507"/>
    </source>
</evidence>
<proteinExistence type="inferred from homology"/>
<dbReference type="GO" id="GO:0009289">
    <property type="term" value="C:pilus"/>
    <property type="evidence" value="ECO:0007669"/>
    <property type="project" value="UniProtKB-SubCell"/>
</dbReference>
<keyword evidence="10" id="KW-1185">Reference proteome</keyword>
<dbReference type="RefSeq" id="WP_115459900.1">
    <property type="nucleotide sequence ID" value="NZ_QRAP01000010.1"/>
</dbReference>
<comment type="subcellular location">
    <subcellularLocation>
        <location evidence="1">Fimbrium</location>
    </subcellularLocation>
</comment>
<gene>
    <name evidence="9" type="ORF">C8D90_11030</name>
</gene>
<comment type="similarity">
    <text evidence="2">Belongs to the EcpA/MatB fimbrillin family.</text>
</comment>
<dbReference type="EMBL" id="QRAP01000010">
    <property type="protein sequence ID" value="RDK86756.1"/>
    <property type="molecule type" value="Genomic_DNA"/>
</dbReference>
<protein>
    <recommendedName>
        <fullName evidence="3">Common pilus major fimbrillin subunit EcpA</fullName>
    </recommendedName>
    <alternativeName>
        <fullName evidence="7">MatB fimbrillin</fullName>
    </alternativeName>
</protein>
<accession>A0A370QEG2</accession>
<keyword evidence="5" id="KW-0281">Fimbrium</keyword>
<evidence type="ECO:0000256" key="1">
    <source>
        <dbReference type="ARBA" id="ARBA00004561"/>
    </source>
</evidence>
<name>A0A370QEG2_9GAMM</name>
<dbReference type="InterPro" id="IPR038478">
    <property type="entry name" value="Fimbrillin_EcpA_sf"/>
</dbReference>
<evidence type="ECO:0000256" key="4">
    <source>
        <dbReference type="ARBA" id="ARBA00022729"/>
    </source>
</evidence>
<dbReference type="Gene3D" id="2.60.40.3290">
    <property type="entry name" value="Fimbrial protein EcpA"/>
    <property type="match status" value="1"/>
</dbReference>
<evidence type="ECO:0000256" key="2">
    <source>
        <dbReference type="ARBA" id="ARBA00007305"/>
    </source>
</evidence>